<dbReference type="Gene3D" id="3.30.1490.20">
    <property type="entry name" value="ATP-grasp fold, A domain"/>
    <property type="match status" value="1"/>
</dbReference>
<dbReference type="GO" id="GO:0046872">
    <property type="term" value="F:metal ion binding"/>
    <property type="evidence" value="ECO:0007669"/>
    <property type="project" value="InterPro"/>
</dbReference>
<keyword evidence="9" id="KW-1185">Reference proteome</keyword>
<name>A0A1G8BKV4_ANETH</name>
<evidence type="ECO:0000259" key="5">
    <source>
        <dbReference type="PROSITE" id="PS50975"/>
    </source>
</evidence>
<reference evidence="6 9" key="2">
    <citation type="submission" date="2021-08" db="EMBL/GenBank/DDBJ databases">
        <title>Complete genome sequence of the strain Aneurinibacillus thermoaerophilus CCM 8960.</title>
        <authorList>
            <person name="Musilova J."/>
            <person name="Kourilova X."/>
            <person name="Pernicova I."/>
            <person name="Bezdicek M."/>
            <person name="Lengerova M."/>
            <person name="Obruca S."/>
            <person name="Sedlar K."/>
        </authorList>
    </citation>
    <scope>NUCLEOTIDE SEQUENCE [LARGE SCALE GENOMIC DNA]</scope>
    <source>
        <strain evidence="6 9">CCM 8960</strain>
    </source>
</reference>
<feature type="domain" description="ATP-grasp" evidence="5">
    <location>
        <begin position="113"/>
        <end position="304"/>
    </location>
</feature>
<sequence length="401" mass="46374">MTYLVLSYAHQAEMPYHEWLPEIKDQLILFVNGEISNSFNRQQYSSIFSFKNYSNNGNVEREAILLNERHHIKRILALDELDLIRAAQLRELFGIEGQSVESAVTYRDKLIMKQYMRKKGIPVPDFRLINSPLDLLSFVKEHNYPVIVKPRDLVASIGVSIIRDSTELEEWLTHHFRPNMLAEKYIEGKLYHIDGLVNDGEIKLCWPSTYHTLNRYWLDTDFHSSHMLEQENPVFQRLVNLTSKVIGLMPSPKTFTFHLEVFEKPNGELLICEIASRTGWARVNKTIEYTLGVNLNCSVLRLQCDLPANTQPSLRKLGGWILCKPQAGELVYVPSEVPFDFVVEYQVTGKPGMVYNGAKSCVDSIANMIVMANTEVELRDNISKAQQWFVENTKWRYLDEI</sequence>
<dbReference type="Gene3D" id="3.40.50.20">
    <property type="match status" value="1"/>
</dbReference>
<evidence type="ECO:0000256" key="1">
    <source>
        <dbReference type="ARBA" id="ARBA00022598"/>
    </source>
</evidence>
<dbReference type="Gene3D" id="3.30.470.20">
    <property type="entry name" value="ATP-grasp fold, B domain"/>
    <property type="match status" value="1"/>
</dbReference>
<reference evidence="7 8" key="1">
    <citation type="submission" date="2016-10" db="EMBL/GenBank/DDBJ databases">
        <authorList>
            <person name="de Groot N.N."/>
        </authorList>
    </citation>
    <scope>NUCLEOTIDE SEQUENCE [LARGE SCALE GENOMIC DNA]</scope>
    <source>
        <strain evidence="7 8">L 420-91</strain>
    </source>
</reference>
<dbReference type="InterPro" id="IPR013815">
    <property type="entry name" value="ATP_grasp_subdomain_1"/>
</dbReference>
<dbReference type="RefSeq" id="WP_057899109.1">
    <property type="nucleotide sequence ID" value="NZ_CP080764.1"/>
</dbReference>
<dbReference type="GO" id="GO:0005524">
    <property type="term" value="F:ATP binding"/>
    <property type="evidence" value="ECO:0007669"/>
    <property type="project" value="UniProtKB-UniRule"/>
</dbReference>
<evidence type="ECO:0000313" key="6">
    <source>
        <dbReference type="EMBL" id="QYY44057.1"/>
    </source>
</evidence>
<accession>A0A1G8BKV4</accession>
<dbReference type="PANTHER" id="PTHR43585:SF2">
    <property type="entry name" value="ATP-GRASP ENZYME FSQD"/>
    <property type="match status" value="1"/>
</dbReference>
<dbReference type="Proteomes" id="UP000198956">
    <property type="component" value="Unassembled WGS sequence"/>
</dbReference>
<dbReference type="EMBL" id="CP080764">
    <property type="protein sequence ID" value="QYY44057.1"/>
    <property type="molecule type" value="Genomic_DNA"/>
</dbReference>
<dbReference type="PROSITE" id="PS50975">
    <property type="entry name" value="ATP_GRASP"/>
    <property type="match status" value="1"/>
</dbReference>
<evidence type="ECO:0000256" key="3">
    <source>
        <dbReference type="ARBA" id="ARBA00022840"/>
    </source>
</evidence>
<evidence type="ECO:0000313" key="9">
    <source>
        <dbReference type="Proteomes" id="UP000826616"/>
    </source>
</evidence>
<evidence type="ECO:0000256" key="2">
    <source>
        <dbReference type="ARBA" id="ARBA00022741"/>
    </source>
</evidence>
<evidence type="ECO:0000313" key="8">
    <source>
        <dbReference type="Proteomes" id="UP000198956"/>
    </source>
</evidence>
<dbReference type="PANTHER" id="PTHR43585">
    <property type="entry name" value="FUMIPYRROLE BIOSYNTHESIS PROTEIN C"/>
    <property type="match status" value="1"/>
</dbReference>
<organism evidence="7 8">
    <name type="scientific">Aneurinibacillus thermoaerophilus</name>
    <dbReference type="NCBI Taxonomy" id="143495"/>
    <lineage>
        <taxon>Bacteria</taxon>
        <taxon>Bacillati</taxon>
        <taxon>Bacillota</taxon>
        <taxon>Bacilli</taxon>
        <taxon>Bacillales</taxon>
        <taxon>Paenibacillaceae</taxon>
        <taxon>Aneurinibacillus group</taxon>
        <taxon>Aneurinibacillus</taxon>
    </lineage>
</organism>
<dbReference type="GO" id="GO:0016874">
    <property type="term" value="F:ligase activity"/>
    <property type="evidence" value="ECO:0007669"/>
    <property type="project" value="UniProtKB-KW"/>
</dbReference>
<evidence type="ECO:0000256" key="4">
    <source>
        <dbReference type="PROSITE-ProRule" id="PRU00409"/>
    </source>
</evidence>
<dbReference type="OrthoDB" id="2210549at2"/>
<protein>
    <submittedName>
        <fullName evidence="7">ATP-grasp domain-containing protein</fullName>
    </submittedName>
</protein>
<dbReference type="Pfam" id="PF13535">
    <property type="entry name" value="ATP-grasp_4"/>
    <property type="match status" value="1"/>
</dbReference>
<dbReference type="Proteomes" id="UP000826616">
    <property type="component" value="Chromosome"/>
</dbReference>
<gene>
    <name evidence="6" type="ORF">K3F53_07715</name>
    <name evidence="7" type="ORF">SAMN04489735_102022</name>
</gene>
<evidence type="ECO:0000313" key="7">
    <source>
        <dbReference type="EMBL" id="SDH33674.1"/>
    </source>
</evidence>
<keyword evidence="3 4" id="KW-0067">ATP-binding</keyword>
<dbReference type="GeneID" id="97141252"/>
<dbReference type="InterPro" id="IPR052032">
    <property type="entry name" value="ATP-dep_AA_Ligase"/>
</dbReference>
<dbReference type="AlphaFoldDB" id="A0A1G8BKV4"/>
<keyword evidence="1" id="KW-0436">Ligase</keyword>
<proteinExistence type="predicted"/>
<dbReference type="SUPFAM" id="SSF56059">
    <property type="entry name" value="Glutathione synthetase ATP-binding domain-like"/>
    <property type="match status" value="1"/>
</dbReference>
<keyword evidence="2 4" id="KW-0547">Nucleotide-binding</keyword>
<dbReference type="InterPro" id="IPR011761">
    <property type="entry name" value="ATP-grasp"/>
</dbReference>
<dbReference type="EMBL" id="FNDE01000020">
    <property type="protein sequence ID" value="SDH33674.1"/>
    <property type="molecule type" value="Genomic_DNA"/>
</dbReference>